<dbReference type="PANTHER" id="PTHR32057:SF14">
    <property type="entry name" value="PROTEIN ADENYLYLTRANSFERASE SELO, MITOCHONDRIAL"/>
    <property type="match status" value="1"/>
</dbReference>
<comment type="similarity">
    <text evidence="2">Belongs to the SELO family.</text>
</comment>
<proteinExistence type="inferred from homology"/>
<dbReference type="Proteomes" id="UP001516023">
    <property type="component" value="Unassembled WGS sequence"/>
</dbReference>
<evidence type="ECO:0000256" key="4">
    <source>
        <dbReference type="ARBA" id="ARBA00022695"/>
    </source>
</evidence>
<sequence length="735" mass="82370">MGYKNARRLGLPPIQALPETESRGIDDNATECGDPPSNSLSALFSSFHHSYLLHLRPESEENLAKSLEVKSKLGHENPSRPVHNGHYVRVSPKPLKNPKLIIASDDACQMLGLDAEDVSSDDSFSGDVAGALQQHRHIDAETWATPYALSIMGKRYVQDPYGGDGYGDGRAISVGEVLVPHPPEDDAVDADVPAGASNLEKQYYPVHASRYELQLKGSGPTPFCRGGDGRTVLRSSIREFLASEAMHHLGIGTTRALCLVVSEGEKKRVFFGLKKKKNEGDISLRPWYSEKNKTVKTITTDDPRLAGYSEQDKREIVNQYAIRSKAEPDTVVEEKCAVTTRCCSSFIRIGHFDLYARRVEMVKSGGNDGEEVDIDNSSLVKETVQYKELEDFMWHACYREFFIEAYAPYWETKDVRAAALALMEGSMNKIAEMVAGWVRVGFVQGNFNADNCLISGKQLDYGPFGFLDVYHPLASKWTAPGDHFGFMNQAKAGFANFTILVESLLPVIEVHGGKVDDVRDDMLTKAEKVFAEAVNKALRSKMGLELGPPEIAQQADDLWKEIEPLLRMTRADWTLFWRQLTYVAVNFSSSNEPDSPRVSERMLTILIGNEITNPFYDALTTENKSSLKSWLEKWHKTLRACHAYYLSQPAPKSFPPPCERMHLTNPKYTLREWMLVEAYTKANGSKYTPGDYSLIRELYELSKDPYGEGSPEHHQKYYRRAPDEALRAGGTAFMS</sequence>
<keyword evidence="5" id="KW-0479">Metal-binding</keyword>
<dbReference type="GO" id="GO:0005524">
    <property type="term" value="F:ATP binding"/>
    <property type="evidence" value="ECO:0007669"/>
    <property type="project" value="UniProtKB-KW"/>
</dbReference>
<evidence type="ECO:0000256" key="8">
    <source>
        <dbReference type="ARBA" id="ARBA00022842"/>
    </source>
</evidence>
<evidence type="ECO:0000313" key="11">
    <source>
        <dbReference type="EMBL" id="KAL3780132.1"/>
    </source>
</evidence>
<dbReference type="EMBL" id="JABMIG020000361">
    <property type="protein sequence ID" value="KAL3780132.1"/>
    <property type="molecule type" value="Genomic_DNA"/>
</dbReference>
<dbReference type="GO" id="GO:0046872">
    <property type="term" value="F:metal ion binding"/>
    <property type="evidence" value="ECO:0007669"/>
    <property type="project" value="UniProtKB-KW"/>
</dbReference>
<dbReference type="Pfam" id="PF02696">
    <property type="entry name" value="SelO"/>
    <property type="match status" value="2"/>
</dbReference>
<dbReference type="GO" id="GO:0016779">
    <property type="term" value="F:nucleotidyltransferase activity"/>
    <property type="evidence" value="ECO:0007669"/>
    <property type="project" value="UniProtKB-KW"/>
</dbReference>
<evidence type="ECO:0000256" key="5">
    <source>
        <dbReference type="ARBA" id="ARBA00022723"/>
    </source>
</evidence>
<keyword evidence="4" id="KW-0548">Nucleotidyltransferase</keyword>
<evidence type="ECO:0000256" key="6">
    <source>
        <dbReference type="ARBA" id="ARBA00022741"/>
    </source>
</evidence>
<keyword evidence="8" id="KW-0460">Magnesium</keyword>
<comment type="cofactor">
    <cofactor evidence="1">
        <name>Mg(2+)</name>
        <dbReference type="ChEBI" id="CHEBI:18420"/>
    </cofactor>
</comment>
<evidence type="ECO:0000256" key="9">
    <source>
        <dbReference type="ARBA" id="ARBA00031547"/>
    </source>
</evidence>
<evidence type="ECO:0000256" key="2">
    <source>
        <dbReference type="ARBA" id="ARBA00009747"/>
    </source>
</evidence>
<keyword evidence="7" id="KW-0067">ATP-binding</keyword>
<keyword evidence="6" id="KW-0547">Nucleotide-binding</keyword>
<keyword evidence="3" id="KW-0808">Transferase</keyword>
<evidence type="ECO:0000313" key="12">
    <source>
        <dbReference type="Proteomes" id="UP001516023"/>
    </source>
</evidence>
<accession>A0ABD3NWQ5</accession>
<dbReference type="InterPro" id="IPR003846">
    <property type="entry name" value="SelO"/>
</dbReference>
<evidence type="ECO:0000256" key="1">
    <source>
        <dbReference type="ARBA" id="ARBA00001946"/>
    </source>
</evidence>
<evidence type="ECO:0000256" key="3">
    <source>
        <dbReference type="ARBA" id="ARBA00022679"/>
    </source>
</evidence>
<protein>
    <recommendedName>
        <fullName evidence="9">Selenoprotein O</fullName>
    </recommendedName>
</protein>
<feature type="region of interest" description="Disordered" evidence="10">
    <location>
        <begin position="1"/>
        <end position="32"/>
    </location>
</feature>
<comment type="caution">
    <text evidence="11">The sequence shown here is derived from an EMBL/GenBank/DDBJ whole genome shotgun (WGS) entry which is preliminary data.</text>
</comment>
<dbReference type="PANTHER" id="PTHR32057">
    <property type="entry name" value="PROTEIN ADENYLYLTRANSFERASE SELO, MITOCHONDRIAL"/>
    <property type="match status" value="1"/>
</dbReference>
<gene>
    <name evidence="11" type="ORF">HJC23_001321</name>
</gene>
<reference evidence="11 12" key="1">
    <citation type="journal article" date="2020" name="G3 (Bethesda)">
        <title>Improved Reference Genome for Cyclotella cryptica CCMP332, a Model for Cell Wall Morphogenesis, Salinity Adaptation, and Lipid Production in Diatoms (Bacillariophyta).</title>
        <authorList>
            <person name="Roberts W.R."/>
            <person name="Downey K.M."/>
            <person name="Ruck E.C."/>
            <person name="Traller J.C."/>
            <person name="Alverson A.J."/>
        </authorList>
    </citation>
    <scope>NUCLEOTIDE SEQUENCE [LARGE SCALE GENOMIC DNA]</scope>
    <source>
        <strain evidence="11 12">CCMP332</strain>
    </source>
</reference>
<evidence type="ECO:0000256" key="10">
    <source>
        <dbReference type="SAM" id="MobiDB-lite"/>
    </source>
</evidence>
<keyword evidence="12" id="KW-1185">Reference proteome</keyword>
<name>A0ABD3NWQ5_9STRA</name>
<dbReference type="AlphaFoldDB" id="A0ABD3NWQ5"/>
<evidence type="ECO:0000256" key="7">
    <source>
        <dbReference type="ARBA" id="ARBA00022840"/>
    </source>
</evidence>
<organism evidence="11 12">
    <name type="scientific">Cyclotella cryptica</name>
    <dbReference type="NCBI Taxonomy" id="29204"/>
    <lineage>
        <taxon>Eukaryota</taxon>
        <taxon>Sar</taxon>
        <taxon>Stramenopiles</taxon>
        <taxon>Ochrophyta</taxon>
        <taxon>Bacillariophyta</taxon>
        <taxon>Coscinodiscophyceae</taxon>
        <taxon>Thalassiosirophycidae</taxon>
        <taxon>Stephanodiscales</taxon>
        <taxon>Stephanodiscaceae</taxon>
        <taxon>Cyclotella</taxon>
    </lineage>
</organism>